<dbReference type="SUPFAM" id="SSF52172">
    <property type="entry name" value="CheY-like"/>
    <property type="match status" value="1"/>
</dbReference>
<dbReference type="InterPro" id="IPR000792">
    <property type="entry name" value="Tscrpt_reg_LuxR_C"/>
</dbReference>
<reference evidence="9 10" key="1">
    <citation type="submission" date="2016-09" db="EMBL/GenBank/DDBJ databases">
        <authorList>
            <person name="Capua I."/>
            <person name="De Benedictis P."/>
            <person name="Joannis T."/>
            <person name="Lombin L.H."/>
            <person name="Cattoli G."/>
        </authorList>
    </citation>
    <scope>NUCLEOTIDE SEQUENCE [LARGE SCALE GENOMIC DNA]</scope>
    <source>
        <strain evidence="9 10">GluBS11</strain>
    </source>
</reference>
<dbReference type="GO" id="GO:0006355">
    <property type="term" value="P:regulation of DNA-templated transcription"/>
    <property type="evidence" value="ECO:0007669"/>
    <property type="project" value="InterPro"/>
</dbReference>
<dbReference type="InterPro" id="IPR039420">
    <property type="entry name" value="WalR-like"/>
</dbReference>
<dbReference type="STRING" id="1619234.SAMN05421730_101131"/>
<dbReference type="Gene3D" id="3.40.50.2300">
    <property type="match status" value="1"/>
</dbReference>
<evidence type="ECO:0000259" key="8">
    <source>
        <dbReference type="PROSITE" id="PS50110"/>
    </source>
</evidence>
<dbReference type="GO" id="GO:0003677">
    <property type="term" value="F:DNA binding"/>
    <property type="evidence" value="ECO:0007669"/>
    <property type="project" value="UniProtKB-KW"/>
</dbReference>
<protein>
    <recommendedName>
        <fullName evidence="1">Stage 0 sporulation protein A homolog</fullName>
    </recommendedName>
</protein>
<dbReference type="InterPro" id="IPR011006">
    <property type="entry name" value="CheY-like_superfamily"/>
</dbReference>
<organism evidence="9 10">
    <name type="scientific">Anaerobium acetethylicum</name>
    <dbReference type="NCBI Taxonomy" id="1619234"/>
    <lineage>
        <taxon>Bacteria</taxon>
        <taxon>Bacillati</taxon>
        <taxon>Bacillota</taxon>
        <taxon>Clostridia</taxon>
        <taxon>Lachnospirales</taxon>
        <taxon>Lachnospiraceae</taxon>
        <taxon>Anaerobium</taxon>
    </lineage>
</organism>
<dbReference type="InterPro" id="IPR058245">
    <property type="entry name" value="NreC/VraR/RcsB-like_REC"/>
</dbReference>
<dbReference type="InterPro" id="IPR016032">
    <property type="entry name" value="Sig_transdc_resp-reg_C-effctor"/>
</dbReference>
<dbReference type="InterPro" id="IPR001789">
    <property type="entry name" value="Sig_transdc_resp-reg_receiver"/>
</dbReference>
<dbReference type="EMBL" id="FMKA01000011">
    <property type="protein sequence ID" value="SCP97500.1"/>
    <property type="molecule type" value="Genomic_DNA"/>
</dbReference>
<keyword evidence="5" id="KW-0804">Transcription</keyword>
<dbReference type="SUPFAM" id="SSF46894">
    <property type="entry name" value="C-terminal effector domain of the bipartite response regulators"/>
    <property type="match status" value="1"/>
</dbReference>
<evidence type="ECO:0000256" key="6">
    <source>
        <dbReference type="ARBA" id="ARBA00024867"/>
    </source>
</evidence>
<dbReference type="Pfam" id="PF00072">
    <property type="entry name" value="Response_reg"/>
    <property type="match status" value="1"/>
</dbReference>
<dbReference type="Proteomes" id="UP000199315">
    <property type="component" value="Unassembled WGS sequence"/>
</dbReference>
<sequence length="224" mass="25046">MADLIKVMIADDFQLLIEDLSEEINAQPDMKVVAAANSGSGIVALAEQTDYDIILMDIEMENMTAGITATEQIRDRNPEAKIIFLTAHETDNIVITAMATGAVDYIVKGSPEDEILYHIRSAYRGKQVMQGKVQEIVMNEYKRLQESEKSLLFFINNISKLTSAERELVRLLLLDMKVTEIAAARSVEVVTVKTQIRSILQKFGCARTKEIVKIIRGLSLGHLF</sequence>
<evidence type="ECO:0000313" key="10">
    <source>
        <dbReference type="Proteomes" id="UP000199315"/>
    </source>
</evidence>
<evidence type="ECO:0000256" key="1">
    <source>
        <dbReference type="ARBA" id="ARBA00018672"/>
    </source>
</evidence>
<accession>A0A1D3TU05</accession>
<evidence type="ECO:0000256" key="4">
    <source>
        <dbReference type="ARBA" id="ARBA00023125"/>
    </source>
</evidence>
<name>A0A1D3TU05_9FIRM</name>
<dbReference type="RefSeq" id="WP_091233670.1">
    <property type="nucleotide sequence ID" value="NZ_FMKA01000011.1"/>
</dbReference>
<evidence type="ECO:0000256" key="2">
    <source>
        <dbReference type="ARBA" id="ARBA00022553"/>
    </source>
</evidence>
<feature type="domain" description="Response regulatory" evidence="8">
    <location>
        <begin position="6"/>
        <end position="123"/>
    </location>
</feature>
<dbReference type="OrthoDB" id="9779069at2"/>
<comment type="function">
    <text evidence="6">May play the central regulatory role in sporulation. It may be an element of the effector pathway responsible for the activation of sporulation genes in response to nutritional stress. Spo0A may act in concert with spo0H (a sigma factor) to control the expression of some genes that are critical to the sporulation process.</text>
</comment>
<gene>
    <name evidence="9" type="ORF">SAMN05421730_101131</name>
</gene>
<evidence type="ECO:0000256" key="3">
    <source>
        <dbReference type="ARBA" id="ARBA00023015"/>
    </source>
</evidence>
<dbReference type="PROSITE" id="PS50110">
    <property type="entry name" value="RESPONSE_REGULATORY"/>
    <property type="match status" value="1"/>
</dbReference>
<evidence type="ECO:0000256" key="5">
    <source>
        <dbReference type="ARBA" id="ARBA00023163"/>
    </source>
</evidence>
<dbReference type="CDD" id="cd17535">
    <property type="entry name" value="REC_NarL-like"/>
    <property type="match status" value="1"/>
</dbReference>
<dbReference type="GO" id="GO:0000160">
    <property type="term" value="P:phosphorelay signal transduction system"/>
    <property type="evidence" value="ECO:0007669"/>
    <property type="project" value="InterPro"/>
</dbReference>
<dbReference type="SMART" id="SM00421">
    <property type="entry name" value="HTH_LUXR"/>
    <property type="match status" value="1"/>
</dbReference>
<proteinExistence type="predicted"/>
<feature type="modified residue" description="4-aspartylphosphate" evidence="7">
    <location>
        <position position="57"/>
    </location>
</feature>
<keyword evidence="3" id="KW-0805">Transcription regulation</keyword>
<dbReference type="AlphaFoldDB" id="A0A1D3TU05"/>
<dbReference type="PANTHER" id="PTHR43214">
    <property type="entry name" value="TWO-COMPONENT RESPONSE REGULATOR"/>
    <property type="match status" value="1"/>
</dbReference>
<evidence type="ECO:0000313" key="9">
    <source>
        <dbReference type="EMBL" id="SCP97500.1"/>
    </source>
</evidence>
<evidence type="ECO:0000256" key="7">
    <source>
        <dbReference type="PROSITE-ProRule" id="PRU00169"/>
    </source>
</evidence>
<keyword evidence="10" id="KW-1185">Reference proteome</keyword>
<keyword evidence="4" id="KW-0238">DNA-binding</keyword>
<keyword evidence="2 7" id="KW-0597">Phosphoprotein</keyword>
<dbReference type="PANTHER" id="PTHR43214:SF43">
    <property type="entry name" value="TWO-COMPONENT RESPONSE REGULATOR"/>
    <property type="match status" value="1"/>
</dbReference>
<dbReference type="SMART" id="SM00448">
    <property type="entry name" value="REC"/>
    <property type="match status" value="1"/>
</dbReference>